<dbReference type="GO" id="GO:0008270">
    <property type="term" value="F:zinc ion binding"/>
    <property type="evidence" value="ECO:0007669"/>
    <property type="project" value="UniProtKB-UniRule"/>
</dbReference>
<protein>
    <recommendedName>
        <fullName evidence="3 7">Mannose-6-phosphate isomerase</fullName>
        <ecNumber evidence="3 7">5.3.1.8</ecNumber>
    </recommendedName>
</protein>
<dbReference type="AlphaFoldDB" id="A0A429Z638"/>
<dbReference type="GO" id="GO:0004476">
    <property type="term" value="F:mannose-6-phosphate isomerase activity"/>
    <property type="evidence" value="ECO:0007669"/>
    <property type="project" value="UniProtKB-UniRule"/>
</dbReference>
<dbReference type="PANTHER" id="PTHR42742:SF3">
    <property type="entry name" value="FRUCTOKINASE"/>
    <property type="match status" value="1"/>
</dbReference>
<dbReference type="InterPro" id="IPR046457">
    <property type="entry name" value="PMI_typeI_cat"/>
</dbReference>
<dbReference type="Pfam" id="PF21621">
    <property type="entry name" value="MPI_cupin_dom"/>
    <property type="match status" value="1"/>
</dbReference>
<gene>
    <name evidence="12" type="primary">manA</name>
    <name evidence="12" type="ORF">C7P63_05080</name>
</gene>
<dbReference type="InterPro" id="IPR014710">
    <property type="entry name" value="RmlC-like_jellyroll"/>
</dbReference>
<dbReference type="PIRSF" id="PIRSF036894">
    <property type="entry name" value="PMI_Firm_short"/>
    <property type="match status" value="1"/>
</dbReference>
<feature type="binding site" evidence="8">
    <location>
        <position position="171"/>
    </location>
    <ligand>
        <name>Zn(2+)</name>
        <dbReference type="ChEBI" id="CHEBI:29105"/>
    </ligand>
</feature>
<evidence type="ECO:0000259" key="11">
    <source>
        <dbReference type="Pfam" id="PF21621"/>
    </source>
</evidence>
<evidence type="ECO:0000256" key="6">
    <source>
        <dbReference type="ARBA" id="ARBA00023235"/>
    </source>
</evidence>
<comment type="catalytic activity">
    <reaction evidence="1 7">
        <text>D-mannose 6-phosphate = D-fructose 6-phosphate</text>
        <dbReference type="Rhea" id="RHEA:12356"/>
        <dbReference type="ChEBI" id="CHEBI:58735"/>
        <dbReference type="ChEBI" id="CHEBI:61527"/>
        <dbReference type="EC" id="5.3.1.8"/>
    </reaction>
</comment>
<evidence type="ECO:0000256" key="7">
    <source>
        <dbReference type="PIRNR" id="PIRNR036894"/>
    </source>
</evidence>
<evidence type="ECO:0000256" key="4">
    <source>
        <dbReference type="ARBA" id="ARBA00022723"/>
    </source>
</evidence>
<evidence type="ECO:0000313" key="13">
    <source>
        <dbReference type="Proteomes" id="UP000277864"/>
    </source>
</evidence>
<dbReference type="GO" id="GO:0005975">
    <property type="term" value="P:carbohydrate metabolic process"/>
    <property type="evidence" value="ECO:0007669"/>
    <property type="project" value="UniProtKB-UniRule"/>
</dbReference>
<keyword evidence="6 7" id="KW-0413">Isomerase</keyword>
<evidence type="ECO:0000256" key="3">
    <source>
        <dbReference type="ARBA" id="ARBA00011956"/>
    </source>
</evidence>
<dbReference type="InterPro" id="IPR001250">
    <property type="entry name" value="Man6P_Isoase-1"/>
</dbReference>
<dbReference type="SUPFAM" id="SSF51182">
    <property type="entry name" value="RmlC-like cupins"/>
    <property type="match status" value="1"/>
</dbReference>
<dbReference type="EMBL" id="PXZH01000002">
    <property type="protein sequence ID" value="RST89153.1"/>
    <property type="molecule type" value="Genomic_DNA"/>
</dbReference>
<comment type="cofactor">
    <cofactor evidence="8">
        <name>Zn(2+)</name>
        <dbReference type="ChEBI" id="CHEBI:29105"/>
    </cofactor>
    <text evidence="8">Binds 1 zinc ion per subunit.</text>
</comment>
<sequence length="323" mass="36575">MKQPIFLTPVFKEKIWGGNHLSTEYGYTIPSDKTGECWAISAHPNGVCKIAKGIYEGKLLTDIWDNHKELFGNPKEDRFPLLTKILDANDDLSVQVHPDDTYGLAHEGDLGKTECWYILSAEPGAEIIYGHHAQTKEELRSMIASGQWDKLLRRVPVKQGDFFYVPSGTIHAIGKGIMVLETQQSSDTTYRVYDYDRLGDDGNKRELHIDKSIDVTNVPHQDPALVQKEVFQGKSSRLDLVRSSFFNVYLLTVVDQLNNRQSAPYSLVSVIEGKGQLLIEEEHQWTTYSLEKGQHFILPNGVKNWKLEGNMTLILAETEDGRI</sequence>
<feature type="binding site" evidence="8">
    <location>
        <position position="114"/>
    </location>
    <ligand>
        <name>Zn(2+)</name>
        <dbReference type="ChEBI" id="CHEBI:29105"/>
    </ligand>
</feature>
<evidence type="ECO:0000256" key="2">
    <source>
        <dbReference type="ARBA" id="ARBA00010772"/>
    </source>
</evidence>
<keyword evidence="13" id="KW-1185">Reference proteome</keyword>
<dbReference type="CDD" id="cd07010">
    <property type="entry name" value="cupin_PMI_type_I_N_bac"/>
    <property type="match status" value="1"/>
</dbReference>
<feature type="domain" description="Phosphomannose isomerase type I catalytic" evidence="10">
    <location>
        <begin position="6"/>
        <end position="102"/>
    </location>
</feature>
<evidence type="ECO:0000256" key="1">
    <source>
        <dbReference type="ARBA" id="ARBA00000757"/>
    </source>
</evidence>
<feature type="domain" description="Mannose-6-phosphate isomerase cupin" evidence="11">
    <location>
        <begin position="240"/>
        <end position="315"/>
    </location>
</feature>
<dbReference type="RefSeq" id="WP_125943086.1">
    <property type="nucleotide sequence ID" value="NZ_PXZH01000002.1"/>
</dbReference>
<name>A0A429Z638_9ENTE</name>
<dbReference type="InterPro" id="IPR051804">
    <property type="entry name" value="Carb_Metab_Reg_Kinase/Isom"/>
</dbReference>
<comment type="similarity">
    <text evidence="2 7">Belongs to the mannose-6-phosphate isomerase type 1 family.</text>
</comment>
<evidence type="ECO:0000313" key="12">
    <source>
        <dbReference type="EMBL" id="RST89153.1"/>
    </source>
</evidence>
<keyword evidence="4 7" id="KW-0479">Metal-binding</keyword>
<organism evidence="12 13">
    <name type="scientific">Vagococcus humatus</name>
    <dbReference type="NCBI Taxonomy" id="1889241"/>
    <lineage>
        <taxon>Bacteria</taxon>
        <taxon>Bacillati</taxon>
        <taxon>Bacillota</taxon>
        <taxon>Bacilli</taxon>
        <taxon>Lactobacillales</taxon>
        <taxon>Enterococcaceae</taxon>
        <taxon>Vagococcus</taxon>
    </lineage>
</organism>
<accession>A0A429Z638</accession>
<evidence type="ECO:0000256" key="8">
    <source>
        <dbReference type="PIRSR" id="PIRSR036894-1"/>
    </source>
</evidence>
<evidence type="ECO:0000256" key="9">
    <source>
        <dbReference type="PIRSR" id="PIRSR036894-2"/>
    </source>
</evidence>
<comment type="caution">
    <text evidence="12">The sequence shown here is derived from an EMBL/GenBank/DDBJ whole genome shotgun (WGS) entry which is preliminary data.</text>
</comment>
<proteinExistence type="inferred from homology"/>
<dbReference type="Proteomes" id="UP000277864">
    <property type="component" value="Unassembled WGS sequence"/>
</dbReference>
<dbReference type="InterPro" id="IPR011051">
    <property type="entry name" value="RmlC_Cupin_sf"/>
</dbReference>
<dbReference type="InterPro" id="IPR049071">
    <property type="entry name" value="MPI_cupin_dom"/>
</dbReference>
<dbReference type="OrthoDB" id="9808275at2"/>
<feature type="active site" evidence="9">
    <location>
        <position position="191"/>
    </location>
</feature>
<dbReference type="PANTHER" id="PTHR42742">
    <property type="entry name" value="TRANSCRIPTIONAL REPRESSOR MPRA"/>
    <property type="match status" value="1"/>
</dbReference>
<dbReference type="FunFam" id="2.60.120.10:FF:000070">
    <property type="entry name" value="Mannose-6-phosphate isomerase"/>
    <property type="match status" value="1"/>
</dbReference>
<dbReference type="Gene3D" id="2.60.120.10">
    <property type="entry name" value="Jelly Rolls"/>
    <property type="match status" value="2"/>
</dbReference>
<dbReference type="Pfam" id="PF20511">
    <property type="entry name" value="PMI_typeI_cat"/>
    <property type="match status" value="1"/>
</dbReference>
<feature type="binding site" evidence="8">
    <location>
        <position position="97"/>
    </location>
    <ligand>
        <name>Zn(2+)</name>
        <dbReference type="ChEBI" id="CHEBI:29105"/>
    </ligand>
</feature>
<dbReference type="NCBIfam" id="TIGR00218">
    <property type="entry name" value="manA"/>
    <property type="match status" value="1"/>
</dbReference>
<reference evidence="12 13" key="1">
    <citation type="submission" date="2018-03" db="EMBL/GenBank/DDBJ databases">
        <authorList>
            <person name="Gulvik C.A."/>
        </authorList>
    </citation>
    <scope>NUCLEOTIDE SEQUENCE [LARGE SCALE GENOMIC DNA]</scope>
    <source>
        <strain evidence="12 13">JCM 31581</strain>
    </source>
</reference>
<dbReference type="InterPro" id="IPR014628">
    <property type="entry name" value="Man6P_isomerase_Firm_short"/>
</dbReference>
<dbReference type="EC" id="5.3.1.8" evidence="3 7"/>
<keyword evidence="5 7" id="KW-0862">Zinc</keyword>
<evidence type="ECO:0000256" key="5">
    <source>
        <dbReference type="ARBA" id="ARBA00022833"/>
    </source>
</evidence>
<evidence type="ECO:0000259" key="10">
    <source>
        <dbReference type="Pfam" id="PF20511"/>
    </source>
</evidence>